<gene>
    <name evidence="2" type="ORF">NBR_LOCUS21379</name>
</gene>
<dbReference type="AlphaFoldDB" id="A0A0N4YVV6"/>
<dbReference type="Proteomes" id="UP000271162">
    <property type="component" value="Unassembled WGS sequence"/>
</dbReference>
<name>A0A0N4YVV6_NIPBR</name>
<feature type="compositionally biased region" description="Basic and acidic residues" evidence="1">
    <location>
        <begin position="51"/>
        <end position="63"/>
    </location>
</feature>
<feature type="region of interest" description="Disordered" evidence="1">
    <location>
        <begin position="25"/>
        <end position="67"/>
    </location>
</feature>
<dbReference type="WBParaSite" id="NBR_0002137801-mRNA-1">
    <property type="protein sequence ID" value="NBR_0002137801-mRNA-1"/>
    <property type="gene ID" value="NBR_0002137801"/>
</dbReference>
<evidence type="ECO:0000313" key="4">
    <source>
        <dbReference type="WBParaSite" id="NBR_0002137801-mRNA-1"/>
    </source>
</evidence>
<keyword evidence="3" id="KW-1185">Reference proteome</keyword>
<reference evidence="4" key="1">
    <citation type="submission" date="2017-02" db="UniProtKB">
        <authorList>
            <consortium name="WormBaseParasite"/>
        </authorList>
    </citation>
    <scope>IDENTIFICATION</scope>
</reference>
<organism evidence="4">
    <name type="scientific">Nippostrongylus brasiliensis</name>
    <name type="common">Rat hookworm</name>
    <dbReference type="NCBI Taxonomy" id="27835"/>
    <lineage>
        <taxon>Eukaryota</taxon>
        <taxon>Metazoa</taxon>
        <taxon>Ecdysozoa</taxon>
        <taxon>Nematoda</taxon>
        <taxon>Chromadorea</taxon>
        <taxon>Rhabditida</taxon>
        <taxon>Rhabditina</taxon>
        <taxon>Rhabditomorpha</taxon>
        <taxon>Strongyloidea</taxon>
        <taxon>Heligmosomidae</taxon>
        <taxon>Nippostrongylus</taxon>
    </lineage>
</organism>
<reference evidence="2 3" key="2">
    <citation type="submission" date="2018-11" db="EMBL/GenBank/DDBJ databases">
        <authorList>
            <consortium name="Pathogen Informatics"/>
        </authorList>
    </citation>
    <scope>NUCLEOTIDE SEQUENCE [LARGE SCALE GENOMIC DNA]</scope>
</reference>
<evidence type="ECO:0000256" key="1">
    <source>
        <dbReference type="SAM" id="MobiDB-lite"/>
    </source>
</evidence>
<protein>
    <submittedName>
        <fullName evidence="2 4">Uncharacterized protein</fullName>
    </submittedName>
</protein>
<dbReference type="EMBL" id="UYSL01026265">
    <property type="protein sequence ID" value="VDL85125.1"/>
    <property type="molecule type" value="Genomic_DNA"/>
</dbReference>
<accession>A0A0N4YVV6</accession>
<evidence type="ECO:0000313" key="2">
    <source>
        <dbReference type="EMBL" id="VDL85125.1"/>
    </source>
</evidence>
<feature type="compositionally biased region" description="Low complexity" evidence="1">
    <location>
        <begin position="30"/>
        <end position="40"/>
    </location>
</feature>
<sequence>MSDKRTGFAGLCVFARRRLSNTHDDLSLISSTSARRTPTSRSDDDLDEITDGPKKRSNYENRNRPIPIPAQGQLLASYTAQFVEDNN</sequence>
<proteinExistence type="predicted"/>
<evidence type="ECO:0000313" key="3">
    <source>
        <dbReference type="Proteomes" id="UP000271162"/>
    </source>
</evidence>